<sequence length="459" mass="51486">MTAGNTLHPKDSNRVWRQDFSREVNQANSLLEYTDFSKLYEKLRKKTPPDKPILVLFADADNLKQVNDTFGHELGDALIAEIATILNDNLPSGSIICRKGGDEFIACTAVKNFETAERVAAGITCMLNNRRFLLSHEVLLSCSVGASISVNYECSLHTQLKNADTAMYLAKSSGKGQLRVFDEHACSKLLMVQELAKVFFSDLKTKRLSFCFQPIYRMSNRQIVGAEALIRWHHEKYGMICPEIIVEIAGKSGRMRELGDFILSEACSAAIHWPLDTFVSVNFSPSDFLRADFADFVLSELRAVGLDASRLRIEITESEKMLLTDDVFSNLSKLRQNGVSVGIDDFGTGNSTMANIDKVPVDFVKIDKSLVSDCHQRKSSKIFINAISKVSRHLKLEVIAEGVETVQEYAILRGLGVIFAQGFYFHRPISPERMLNLFSVPITDFLWTKDNLYQPDLSD</sequence>
<dbReference type="PROSITE" id="PS50883">
    <property type="entry name" value="EAL"/>
    <property type="match status" value="1"/>
</dbReference>
<dbReference type="NCBIfam" id="TIGR00254">
    <property type="entry name" value="GGDEF"/>
    <property type="match status" value="1"/>
</dbReference>
<dbReference type="HOGENOM" id="CLU_000445_70_50_5"/>
<dbReference type="InterPro" id="IPR001633">
    <property type="entry name" value="EAL_dom"/>
</dbReference>
<dbReference type="InterPro" id="IPR029787">
    <property type="entry name" value="Nucleotide_cyclase"/>
</dbReference>
<dbReference type="InterPro" id="IPR043128">
    <property type="entry name" value="Rev_trsase/Diguanyl_cyclase"/>
</dbReference>
<dbReference type="KEGG" id="rli:RLO149_c036280"/>
<dbReference type="Pfam" id="PF00990">
    <property type="entry name" value="GGDEF"/>
    <property type="match status" value="1"/>
</dbReference>
<dbReference type="SMART" id="SM00267">
    <property type="entry name" value="GGDEF"/>
    <property type="match status" value="1"/>
</dbReference>
<evidence type="ECO:0000313" key="3">
    <source>
        <dbReference type="EMBL" id="AEI95563.1"/>
    </source>
</evidence>
<dbReference type="OrthoDB" id="9814202at2"/>
<dbReference type="RefSeq" id="WP_013963453.1">
    <property type="nucleotide sequence ID" value="NC_015730.1"/>
</dbReference>
<gene>
    <name evidence="3" type="ordered locus">RLO149_c036280</name>
</gene>
<organism evidence="3 4">
    <name type="scientific">Roseobacter litoralis (strain ATCC 49566 / DSM 6996 / JCM 21268 / NBRC 15278 / OCh 149)</name>
    <dbReference type="NCBI Taxonomy" id="391595"/>
    <lineage>
        <taxon>Bacteria</taxon>
        <taxon>Pseudomonadati</taxon>
        <taxon>Pseudomonadota</taxon>
        <taxon>Alphaproteobacteria</taxon>
        <taxon>Rhodobacterales</taxon>
        <taxon>Roseobacteraceae</taxon>
        <taxon>Roseobacter</taxon>
    </lineage>
</organism>
<dbReference type="InterPro" id="IPR052155">
    <property type="entry name" value="Biofilm_reg_signaling"/>
</dbReference>
<evidence type="ECO:0000259" key="1">
    <source>
        <dbReference type="PROSITE" id="PS50883"/>
    </source>
</evidence>
<protein>
    <submittedName>
        <fullName evidence="3">Signaling protein</fullName>
    </submittedName>
</protein>
<dbReference type="SUPFAM" id="SSF141868">
    <property type="entry name" value="EAL domain-like"/>
    <property type="match status" value="1"/>
</dbReference>
<keyword evidence="4" id="KW-1185">Reference proteome</keyword>
<evidence type="ECO:0000313" key="4">
    <source>
        <dbReference type="Proteomes" id="UP000001353"/>
    </source>
</evidence>
<dbReference type="Gene3D" id="3.30.70.270">
    <property type="match status" value="1"/>
</dbReference>
<dbReference type="CDD" id="cd01949">
    <property type="entry name" value="GGDEF"/>
    <property type="match status" value="1"/>
</dbReference>
<dbReference type="PROSITE" id="PS50887">
    <property type="entry name" value="GGDEF"/>
    <property type="match status" value="1"/>
</dbReference>
<dbReference type="Pfam" id="PF00563">
    <property type="entry name" value="EAL"/>
    <property type="match status" value="1"/>
</dbReference>
<dbReference type="InterPro" id="IPR000160">
    <property type="entry name" value="GGDEF_dom"/>
</dbReference>
<dbReference type="eggNOG" id="COG5001">
    <property type="taxonomic scope" value="Bacteria"/>
</dbReference>
<dbReference type="EMBL" id="CP002623">
    <property type="protein sequence ID" value="AEI95563.1"/>
    <property type="molecule type" value="Genomic_DNA"/>
</dbReference>
<feature type="domain" description="GGDEF" evidence="2">
    <location>
        <begin position="51"/>
        <end position="183"/>
    </location>
</feature>
<dbReference type="CDD" id="cd01948">
    <property type="entry name" value="EAL"/>
    <property type="match status" value="1"/>
</dbReference>
<name>F7ZBI1_ROSLO</name>
<dbReference type="SMART" id="SM00052">
    <property type="entry name" value="EAL"/>
    <property type="match status" value="1"/>
</dbReference>
<feature type="domain" description="EAL" evidence="1">
    <location>
        <begin position="192"/>
        <end position="442"/>
    </location>
</feature>
<dbReference type="SUPFAM" id="SSF55073">
    <property type="entry name" value="Nucleotide cyclase"/>
    <property type="match status" value="1"/>
</dbReference>
<accession>F7ZBI1</accession>
<dbReference type="Proteomes" id="UP000001353">
    <property type="component" value="Chromosome"/>
</dbReference>
<evidence type="ECO:0000259" key="2">
    <source>
        <dbReference type="PROSITE" id="PS50887"/>
    </source>
</evidence>
<reference evidence="3 4" key="1">
    <citation type="journal article" date="2011" name="BMC Genomics">
        <title>Comparative genome analysis and genome-guided physiological analysis of Roseobacter litoralis.</title>
        <authorList>
            <person name="Kalhoefer D."/>
            <person name="Thole S."/>
            <person name="Voget S."/>
            <person name="Lehmann R."/>
            <person name="Liesegang H."/>
            <person name="Wollher A."/>
            <person name="Daniel R."/>
            <person name="Simon M."/>
            <person name="Brinkhoff T."/>
        </authorList>
    </citation>
    <scope>NUCLEOTIDE SEQUENCE [LARGE SCALE GENOMIC DNA]</scope>
    <source>
        <strain evidence="4">ATCC 49566 / DSM 6996 / JCM 21268 / NBRC 15278 / OCh 149</strain>
    </source>
</reference>
<dbReference type="Gene3D" id="3.20.20.450">
    <property type="entry name" value="EAL domain"/>
    <property type="match status" value="1"/>
</dbReference>
<dbReference type="PANTHER" id="PTHR44757">
    <property type="entry name" value="DIGUANYLATE CYCLASE DGCP"/>
    <property type="match status" value="1"/>
</dbReference>
<dbReference type="PANTHER" id="PTHR44757:SF2">
    <property type="entry name" value="BIOFILM ARCHITECTURE MAINTENANCE PROTEIN MBAA"/>
    <property type="match status" value="1"/>
</dbReference>
<dbReference type="AlphaFoldDB" id="F7ZBI1"/>
<proteinExistence type="predicted"/>
<dbReference type="InterPro" id="IPR035919">
    <property type="entry name" value="EAL_sf"/>
</dbReference>
<dbReference type="STRING" id="391595.RLO149_c036280"/>